<dbReference type="InterPro" id="IPR036188">
    <property type="entry name" value="FAD/NAD-bd_sf"/>
</dbReference>
<dbReference type="EMBL" id="JADGJD010000048">
    <property type="protein sequence ID" value="KAJ3056044.1"/>
    <property type="molecule type" value="Genomic_DNA"/>
</dbReference>
<dbReference type="GO" id="GO:0016740">
    <property type="term" value="F:transferase activity"/>
    <property type="evidence" value="ECO:0007669"/>
    <property type="project" value="UniProtKB-KW"/>
</dbReference>
<evidence type="ECO:0000256" key="5">
    <source>
        <dbReference type="ARBA" id="ARBA00023027"/>
    </source>
</evidence>
<dbReference type="Gene3D" id="3.50.50.60">
    <property type="entry name" value="FAD/NAD(P)-binding domain"/>
    <property type="match status" value="1"/>
</dbReference>
<keyword evidence="1" id="KW-0808">Transferase</keyword>
<reference evidence="6" key="1">
    <citation type="submission" date="2020-05" db="EMBL/GenBank/DDBJ databases">
        <title>Phylogenomic resolution of chytrid fungi.</title>
        <authorList>
            <person name="Stajich J.E."/>
            <person name="Amses K."/>
            <person name="Simmons R."/>
            <person name="Seto K."/>
            <person name="Myers J."/>
            <person name="Bonds A."/>
            <person name="Quandt C.A."/>
            <person name="Barry K."/>
            <person name="Liu P."/>
            <person name="Grigoriev I."/>
            <person name="Longcore J.E."/>
            <person name="James T.Y."/>
        </authorList>
    </citation>
    <scope>NUCLEOTIDE SEQUENCE</scope>
    <source>
        <strain evidence="6">JEL0318</strain>
    </source>
</reference>
<dbReference type="Proteomes" id="UP001212841">
    <property type="component" value="Unassembled WGS sequence"/>
</dbReference>
<keyword evidence="4" id="KW-0408">Iron</keyword>
<protein>
    <submittedName>
        <fullName evidence="6">Triosephosphate isomerase</fullName>
    </submittedName>
</protein>
<evidence type="ECO:0000256" key="2">
    <source>
        <dbReference type="ARBA" id="ARBA00022723"/>
    </source>
</evidence>
<keyword evidence="5" id="KW-0520">NAD</keyword>
<evidence type="ECO:0000313" key="7">
    <source>
        <dbReference type="Proteomes" id="UP001212841"/>
    </source>
</evidence>
<keyword evidence="7" id="KW-1185">Reference proteome</keyword>
<accession>A0AAD5X9B3</accession>
<name>A0AAD5X9B3_9FUNG</name>
<dbReference type="PRINTS" id="PR00419">
    <property type="entry name" value="ADXRDTASE"/>
</dbReference>
<dbReference type="Pfam" id="PF01946">
    <property type="entry name" value="Thi4"/>
    <property type="match status" value="1"/>
</dbReference>
<dbReference type="PANTHER" id="PTHR43422:SF3">
    <property type="entry name" value="THIAMINE THIAZOLE SYNTHASE"/>
    <property type="match status" value="1"/>
</dbReference>
<keyword evidence="2" id="KW-0479">Metal-binding</keyword>
<gene>
    <name evidence="6" type="primary">THI1</name>
    <name evidence="6" type="ORF">HK097_008281</name>
</gene>
<dbReference type="SUPFAM" id="SSF51905">
    <property type="entry name" value="FAD/NAD(P)-binding domain"/>
    <property type="match status" value="1"/>
</dbReference>
<dbReference type="PANTHER" id="PTHR43422">
    <property type="entry name" value="THIAMINE THIAZOLE SYNTHASE"/>
    <property type="match status" value="1"/>
</dbReference>
<dbReference type="GO" id="GO:0009228">
    <property type="term" value="P:thiamine biosynthetic process"/>
    <property type="evidence" value="ECO:0007669"/>
    <property type="project" value="UniProtKB-KW"/>
</dbReference>
<dbReference type="GO" id="GO:0046872">
    <property type="term" value="F:metal ion binding"/>
    <property type="evidence" value="ECO:0007669"/>
    <property type="project" value="UniProtKB-KW"/>
</dbReference>
<dbReference type="Gene3D" id="6.10.250.2840">
    <property type="match status" value="1"/>
</dbReference>
<evidence type="ECO:0000256" key="4">
    <source>
        <dbReference type="ARBA" id="ARBA00023004"/>
    </source>
</evidence>
<keyword evidence="3" id="KW-0784">Thiamine biosynthesis</keyword>
<proteinExistence type="predicted"/>
<evidence type="ECO:0000313" key="6">
    <source>
        <dbReference type="EMBL" id="KAJ3056044.1"/>
    </source>
</evidence>
<comment type="caution">
    <text evidence="6">The sequence shown here is derived from an EMBL/GenBank/DDBJ whole genome shotgun (WGS) entry which is preliminary data.</text>
</comment>
<sequence>MSALAQLPLDATFAPIKEADVSREMTTRYMQDMLDFAEVDVVIVGAGPAGLSAAYEFTKHPEIKVALIEASVAPGGGAWVGGQLFTPMVVRKPAHLFLDDLNIQYDEKENYVVLKHAGLFTSTILAKVIASSNVKLFNATSVEDLIIRNGTVAGVVTNWALVTKAHGTQSCMDPQVIESKITISSCGHDGPFGATGVKRLAELGLIKSVPGLGALDMNAAEDAVVAKTQEIIPGMIVTGMEVAEAYGTARMGPTFGAMLLSGRKAAILAVQQLKGSKAAVGK</sequence>
<evidence type="ECO:0000256" key="3">
    <source>
        <dbReference type="ARBA" id="ARBA00022977"/>
    </source>
</evidence>
<organism evidence="6 7">
    <name type="scientific">Rhizophlyctis rosea</name>
    <dbReference type="NCBI Taxonomy" id="64517"/>
    <lineage>
        <taxon>Eukaryota</taxon>
        <taxon>Fungi</taxon>
        <taxon>Fungi incertae sedis</taxon>
        <taxon>Chytridiomycota</taxon>
        <taxon>Chytridiomycota incertae sedis</taxon>
        <taxon>Chytridiomycetes</taxon>
        <taxon>Rhizophlyctidales</taxon>
        <taxon>Rhizophlyctidaceae</taxon>
        <taxon>Rhizophlyctis</taxon>
    </lineage>
</organism>
<keyword evidence="6" id="KW-0413">Isomerase</keyword>
<evidence type="ECO:0000256" key="1">
    <source>
        <dbReference type="ARBA" id="ARBA00022679"/>
    </source>
</evidence>
<dbReference type="AlphaFoldDB" id="A0AAD5X9B3"/>
<dbReference type="InterPro" id="IPR002922">
    <property type="entry name" value="Thi4_fam"/>
</dbReference>
<dbReference type="NCBIfam" id="TIGR00292">
    <property type="entry name" value="sulfide-dependent adenosine diphosphate thiazole synthase"/>
    <property type="match status" value="1"/>
</dbReference>
<dbReference type="GO" id="GO:0016853">
    <property type="term" value="F:isomerase activity"/>
    <property type="evidence" value="ECO:0007669"/>
    <property type="project" value="UniProtKB-KW"/>
</dbReference>